<dbReference type="SUPFAM" id="SSF53901">
    <property type="entry name" value="Thiolase-like"/>
    <property type="match status" value="1"/>
</dbReference>
<gene>
    <name evidence="2" type="ORF">GCM10009554_36630</name>
</gene>
<feature type="region of interest" description="Disordered" evidence="1">
    <location>
        <begin position="86"/>
        <end position="127"/>
    </location>
</feature>
<dbReference type="EMBL" id="BAAAHK010000008">
    <property type="protein sequence ID" value="GAA0943419.1"/>
    <property type="molecule type" value="Genomic_DNA"/>
</dbReference>
<proteinExistence type="predicted"/>
<name>A0ABN1QJ38_9ACTN</name>
<accession>A0ABN1QJ38</accession>
<evidence type="ECO:0008006" key="4">
    <source>
        <dbReference type="Google" id="ProtNLM"/>
    </source>
</evidence>
<dbReference type="InterPro" id="IPR016039">
    <property type="entry name" value="Thiolase-like"/>
</dbReference>
<comment type="caution">
    <text evidence="2">The sequence shown here is derived from an EMBL/GenBank/DDBJ whole genome shotgun (WGS) entry which is preliminary data.</text>
</comment>
<protein>
    <recommendedName>
        <fullName evidence="4">IclR-ED domain-containing protein</fullName>
    </recommendedName>
</protein>
<keyword evidence="3" id="KW-1185">Reference proteome</keyword>
<evidence type="ECO:0000313" key="3">
    <source>
        <dbReference type="Proteomes" id="UP001500542"/>
    </source>
</evidence>
<reference evidence="2 3" key="1">
    <citation type="journal article" date="2019" name="Int. J. Syst. Evol. Microbiol.">
        <title>The Global Catalogue of Microorganisms (GCM) 10K type strain sequencing project: providing services to taxonomists for standard genome sequencing and annotation.</title>
        <authorList>
            <consortium name="The Broad Institute Genomics Platform"/>
            <consortium name="The Broad Institute Genome Sequencing Center for Infectious Disease"/>
            <person name="Wu L."/>
            <person name="Ma J."/>
        </authorList>
    </citation>
    <scope>NUCLEOTIDE SEQUENCE [LARGE SCALE GENOMIC DNA]</scope>
    <source>
        <strain evidence="2 3">JCM 10977</strain>
    </source>
</reference>
<organism evidence="2 3">
    <name type="scientific">Kribbella koreensis</name>
    <dbReference type="NCBI Taxonomy" id="57909"/>
    <lineage>
        <taxon>Bacteria</taxon>
        <taxon>Bacillati</taxon>
        <taxon>Actinomycetota</taxon>
        <taxon>Actinomycetes</taxon>
        <taxon>Propionibacteriales</taxon>
        <taxon>Kribbellaceae</taxon>
        <taxon>Kribbella</taxon>
    </lineage>
</organism>
<evidence type="ECO:0000256" key="1">
    <source>
        <dbReference type="SAM" id="MobiDB-lite"/>
    </source>
</evidence>
<sequence>MAFSSTEVLARQLEILADRGARGVTPRLSNQTLPNAAASLLSVRFGLRGPLVTVSGELMARIARVREERNEPRVVEAIESLAAAAAQSRASRLEPRRSDLRGANSRIRPQHPHRRCRQSPVHTQPRH</sequence>
<evidence type="ECO:0000313" key="2">
    <source>
        <dbReference type="EMBL" id="GAA0943419.1"/>
    </source>
</evidence>
<dbReference type="Gene3D" id="3.40.47.10">
    <property type="match status" value="1"/>
</dbReference>
<feature type="compositionally biased region" description="Basic and acidic residues" evidence="1">
    <location>
        <begin position="91"/>
        <end position="100"/>
    </location>
</feature>
<feature type="compositionally biased region" description="Basic residues" evidence="1">
    <location>
        <begin position="108"/>
        <end position="117"/>
    </location>
</feature>
<dbReference type="Proteomes" id="UP001500542">
    <property type="component" value="Unassembled WGS sequence"/>
</dbReference>